<feature type="region of interest" description="Disordered" evidence="5">
    <location>
        <begin position="154"/>
        <end position="230"/>
    </location>
</feature>
<dbReference type="GO" id="GO:0003729">
    <property type="term" value="F:mRNA binding"/>
    <property type="evidence" value="ECO:0000318"/>
    <property type="project" value="GO_Central"/>
</dbReference>
<dbReference type="HOGENOM" id="CLU_017795_5_1_1"/>
<dbReference type="SMR" id="W1NDW1"/>
<feature type="compositionally biased region" description="Low complexity" evidence="5">
    <location>
        <begin position="208"/>
        <end position="219"/>
    </location>
</feature>
<dbReference type="PANTHER" id="PTHR12357">
    <property type="entry name" value="YTH YT521-B HOMOLOGY DOMAIN-CONTAINING"/>
    <property type="match status" value="1"/>
</dbReference>
<comment type="subcellular location">
    <subcellularLocation>
        <location evidence="1">Cytoplasm</location>
    </subcellularLocation>
</comment>
<dbReference type="Proteomes" id="UP000017836">
    <property type="component" value="Unassembled WGS sequence"/>
</dbReference>
<proteinExistence type="inferred from homology"/>
<feature type="compositionally biased region" description="Polar residues" evidence="5">
    <location>
        <begin position="162"/>
        <end position="188"/>
    </location>
</feature>
<dbReference type="GO" id="GO:0061157">
    <property type="term" value="P:mRNA destabilization"/>
    <property type="evidence" value="ECO:0000318"/>
    <property type="project" value="GO_Central"/>
</dbReference>
<feature type="compositionally biased region" description="Basic and acidic residues" evidence="5">
    <location>
        <begin position="24"/>
        <end position="34"/>
    </location>
</feature>
<dbReference type="FunFam" id="3.10.590.10:FF:000001">
    <property type="entry name" value="YTH domain family 1, isoform CRA_a"/>
    <property type="match status" value="1"/>
</dbReference>
<dbReference type="CDD" id="cd21134">
    <property type="entry name" value="YTH"/>
    <property type="match status" value="1"/>
</dbReference>
<feature type="region of interest" description="Disordered" evidence="5">
    <location>
        <begin position="613"/>
        <end position="692"/>
    </location>
</feature>
<evidence type="ECO:0000256" key="1">
    <source>
        <dbReference type="ARBA" id="ARBA00004496"/>
    </source>
</evidence>
<evidence type="ECO:0000313" key="7">
    <source>
        <dbReference type="EMBL" id="ERM93538.1"/>
    </source>
</evidence>
<dbReference type="OMA" id="MYGQCGN"/>
<feature type="compositionally biased region" description="Polar residues" evidence="5">
    <location>
        <begin position="276"/>
        <end position="288"/>
    </location>
</feature>
<dbReference type="eggNOG" id="KOG1901">
    <property type="taxonomic scope" value="Eukaryota"/>
</dbReference>
<feature type="region of interest" description="Disordered" evidence="5">
    <location>
        <begin position="247"/>
        <end position="288"/>
    </location>
</feature>
<accession>W1NDW1</accession>
<dbReference type="OrthoDB" id="306690at2759"/>
<dbReference type="PANTHER" id="PTHR12357:SF99">
    <property type="entry name" value="YTH DOMAIN-CONTAINING PROTEIN ECT2-RELATED"/>
    <property type="match status" value="1"/>
</dbReference>
<evidence type="ECO:0000256" key="3">
    <source>
        <dbReference type="ARBA" id="ARBA00022884"/>
    </source>
</evidence>
<reference evidence="8" key="1">
    <citation type="journal article" date="2013" name="Science">
        <title>The Amborella genome and the evolution of flowering plants.</title>
        <authorList>
            <consortium name="Amborella Genome Project"/>
        </authorList>
    </citation>
    <scope>NUCLEOTIDE SEQUENCE [LARGE SCALE GENOMIC DNA]</scope>
</reference>
<comment type="similarity">
    <text evidence="4">Belongs to the YTHDF family.</text>
</comment>
<evidence type="ECO:0000256" key="4">
    <source>
        <dbReference type="RuleBase" id="RU369095"/>
    </source>
</evidence>
<evidence type="ECO:0000313" key="8">
    <source>
        <dbReference type="Proteomes" id="UP000017836"/>
    </source>
</evidence>
<dbReference type="Gene3D" id="3.10.590.10">
    <property type="entry name" value="ph1033 like domains"/>
    <property type="match status" value="1"/>
</dbReference>
<protein>
    <recommendedName>
        <fullName evidence="4">YTH domain-containing family protein</fullName>
    </recommendedName>
</protein>
<dbReference type="KEGG" id="atr:18421440"/>
<feature type="domain" description="YTH" evidence="6">
    <location>
        <begin position="449"/>
        <end position="586"/>
    </location>
</feature>
<dbReference type="GO" id="GO:0005737">
    <property type="term" value="C:cytoplasm"/>
    <property type="evidence" value="ECO:0000318"/>
    <property type="project" value="GO_Central"/>
</dbReference>
<comment type="function">
    <text evidence="4">Specifically recognizes and binds N6-methyladenosine (m6A)-containing RNAs, and regulates mRNA stability. M6A is a modification present at internal sites of mRNAs and some non-coding RNAs and plays a role in mRNA stability and processing.</text>
</comment>
<evidence type="ECO:0000259" key="6">
    <source>
        <dbReference type="PROSITE" id="PS50882"/>
    </source>
</evidence>
<dbReference type="GO" id="GO:1990247">
    <property type="term" value="F:N6-methyladenosine-containing RNA reader activity"/>
    <property type="evidence" value="ECO:0007669"/>
    <property type="project" value="UniProtKB-UniRule"/>
</dbReference>
<keyword evidence="2" id="KW-0963">Cytoplasm</keyword>
<dbReference type="STRING" id="13333.W1NDW1"/>
<sequence>MAAVVAPADQATELLQKLSLESQGKPKEVSEATKKPSSVQYGSVDARDITNVQIPSSDRSTTPVLQEFMDPNMCYLPNGYASSYYYGSYEVPISEWEDYPRYVHPDGVDMPPPGVYGDMYHPGYAYPSYSPYPPAGSPVPTMGPDGQLYGPQHFQYGAPYYQQPTQPSAPYNSNQAPTAHGEVSTSVAPDQGPIPLEGSNGNSNAIPNGTANGNNGTGAPRPSYSSAMPNSNGSYARGILTGGVTPGYQDPRFAFDGARSPGPWLDGPIFPEGQSRPATSNSVSSALSHINSMSTQRNQNLRPLPHLMGLHHPRPASGMAPTPAFMNRIYPNNRMYHHGSSVRTNGGFGSSGYDSRSNGRGWVAVDNKYKTRGRGNGSLYGNENMDVLNEQNRGPRAARFKNQRGLQANITLAVKGQNLLSNANNEDVSTIPNKDQYNRPDFVTKYSDAKFFIIKSYSEDDIHKSIKYSVWASTPNGNKKLDAAYKEAQEKTGGCPVFLFFSVNASGQFLGVAEMVGPVDFNKNVEFWQQDKWNGCFPVKWHVVKDVPNNQLKHIILENNDNKPVTNSRDTQEVKFDQGIEILKIFKEYGFRSSMLDDFVYYDGRQKAIQEKRAKQQQLQKQAGEGGADDEEGQRPKQPKATDVTSKDSAPVLVDRKPAEENGVGNGDVPKGASKPSSTIEKKASDASANGC</sequence>
<dbReference type="EMBL" id="KI397628">
    <property type="protein sequence ID" value="ERM93538.1"/>
    <property type="molecule type" value="Genomic_DNA"/>
</dbReference>
<dbReference type="AlphaFoldDB" id="W1NDW1"/>
<keyword evidence="3 4" id="KW-0694">RNA-binding</keyword>
<dbReference type="Gramene" id="ERM93538">
    <property type="protein sequence ID" value="ERM93538"/>
    <property type="gene ID" value="AMTR_s00004p00073360"/>
</dbReference>
<evidence type="ECO:0000256" key="2">
    <source>
        <dbReference type="ARBA" id="ARBA00022490"/>
    </source>
</evidence>
<evidence type="ECO:0000256" key="5">
    <source>
        <dbReference type="SAM" id="MobiDB-lite"/>
    </source>
</evidence>
<feature type="region of interest" description="Disordered" evidence="5">
    <location>
        <begin position="17"/>
        <end position="48"/>
    </location>
</feature>
<dbReference type="InterPro" id="IPR007275">
    <property type="entry name" value="YTH_domain"/>
</dbReference>
<name>W1NDW1_AMBTC</name>
<dbReference type="Pfam" id="PF04146">
    <property type="entry name" value="YTH"/>
    <property type="match status" value="1"/>
</dbReference>
<keyword evidence="8" id="KW-1185">Reference proteome</keyword>
<dbReference type="PROSITE" id="PS50882">
    <property type="entry name" value="YTH"/>
    <property type="match status" value="1"/>
</dbReference>
<gene>
    <name evidence="7" type="ORF">AMTR_s00004p00073360</name>
</gene>
<organism evidence="7 8">
    <name type="scientific">Amborella trichopoda</name>
    <dbReference type="NCBI Taxonomy" id="13333"/>
    <lineage>
        <taxon>Eukaryota</taxon>
        <taxon>Viridiplantae</taxon>
        <taxon>Streptophyta</taxon>
        <taxon>Embryophyta</taxon>
        <taxon>Tracheophyta</taxon>
        <taxon>Spermatophyta</taxon>
        <taxon>Magnoliopsida</taxon>
        <taxon>Amborellales</taxon>
        <taxon>Amborellaceae</taxon>
        <taxon>Amborella</taxon>
    </lineage>
</organism>
<dbReference type="InterPro" id="IPR045168">
    <property type="entry name" value="YTH_prot"/>
</dbReference>